<evidence type="ECO:0000313" key="3">
    <source>
        <dbReference type="Proteomes" id="UP001292216"/>
    </source>
</evidence>
<comment type="caution">
    <text evidence="2">The sequence shown here is derived from an EMBL/GenBank/DDBJ whole genome shotgun (WGS) entry which is preliminary data.</text>
</comment>
<evidence type="ECO:0000256" key="1">
    <source>
        <dbReference type="SAM" id="MobiDB-lite"/>
    </source>
</evidence>
<sequence length="93" mass="11031">MAQSQAKKHRQKLIREGKRSPELSRSPFAFQDLRTRKTKTKQEQLHRQKYKNHASMYGDDGSYYFNPLNLCFSIRLKRSRTSYFPPTFWSGAA</sequence>
<evidence type="ECO:0008006" key="4">
    <source>
        <dbReference type="Google" id="ProtNLM"/>
    </source>
</evidence>
<reference evidence="2 3" key="1">
    <citation type="submission" date="2023-12" db="EMBL/GenBank/DDBJ databases">
        <title>Whole genome sequencing of Paenibacillus phoenicis isolated from the Phoenix Mars Lander spacecraft assembly facility.</title>
        <authorList>
            <person name="Garcia A."/>
            <person name="Venkateswaran K."/>
        </authorList>
    </citation>
    <scope>NUCLEOTIDE SEQUENCE [LARGE SCALE GENOMIC DNA]</scope>
    <source>
        <strain evidence="2 3">3PO2SA</strain>
    </source>
</reference>
<dbReference type="EMBL" id="JAYERP010000001">
    <property type="protein sequence ID" value="MEA3568622.1"/>
    <property type="molecule type" value="Genomic_DNA"/>
</dbReference>
<feature type="compositionally biased region" description="Basic residues" evidence="1">
    <location>
        <begin position="1"/>
        <end position="12"/>
    </location>
</feature>
<keyword evidence="3" id="KW-1185">Reference proteome</keyword>
<protein>
    <recommendedName>
        <fullName evidence="4">YqkK</fullName>
    </recommendedName>
</protein>
<organism evidence="2 3">
    <name type="scientific">Paenibacillus phoenicis</name>
    <dbReference type="NCBI Taxonomy" id="554117"/>
    <lineage>
        <taxon>Bacteria</taxon>
        <taxon>Bacillati</taxon>
        <taxon>Bacillota</taxon>
        <taxon>Bacilli</taxon>
        <taxon>Bacillales</taxon>
        <taxon>Paenibacillaceae</taxon>
        <taxon>Paenibacillus</taxon>
    </lineage>
</organism>
<proteinExistence type="predicted"/>
<evidence type="ECO:0000313" key="2">
    <source>
        <dbReference type="EMBL" id="MEA3568622.1"/>
    </source>
</evidence>
<feature type="region of interest" description="Disordered" evidence="1">
    <location>
        <begin position="1"/>
        <end position="52"/>
    </location>
</feature>
<gene>
    <name evidence="2" type="ORF">U9M73_01225</name>
</gene>
<name>A0ABU5PFT3_9BACL</name>
<accession>A0ABU5PFT3</accession>
<dbReference type="Proteomes" id="UP001292216">
    <property type="component" value="Unassembled WGS sequence"/>
</dbReference>
<feature type="compositionally biased region" description="Basic and acidic residues" evidence="1">
    <location>
        <begin position="13"/>
        <end position="22"/>
    </location>
</feature>